<dbReference type="Pfam" id="PF18989">
    <property type="entry name" value="DUF5722"/>
    <property type="match status" value="1"/>
</dbReference>
<evidence type="ECO:0000313" key="3">
    <source>
        <dbReference type="Proteomes" id="UP000095576"/>
    </source>
</evidence>
<dbReference type="InterPro" id="IPR017853">
    <property type="entry name" value="GH"/>
</dbReference>
<name>A0A174TX93_BACT4</name>
<dbReference type="Gene3D" id="3.20.20.80">
    <property type="entry name" value="Glycosidases"/>
    <property type="match status" value="1"/>
</dbReference>
<dbReference type="AlphaFoldDB" id="A0A174TX93"/>
<accession>A0A174TX93</accession>
<protein>
    <recommendedName>
        <fullName evidence="1">DUF5722 domain-containing protein</fullName>
    </recommendedName>
</protein>
<dbReference type="SUPFAM" id="SSF51445">
    <property type="entry name" value="(Trans)glycosidases"/>
    <property type="match status" value="1"/>
</dbReference>
<dbReference type="EMBL" id="CZAP01000024">
    <property type="protein sequence ID" value="CUQ12488.1"/>
    <property type="molecule type" value="Genomic_DNA"/>
</dbReference>
<reference evidence="2 3" key="1">
    <citation type="submission" date="2015-09" db="EMBL/GenBank/DDBJ databases">
        <authorList>
            <consortium name="Pathogen Informatics"/>
        </authorList>
    </citation>
    <scope>NUCLEOTIDE SEQUENCE [LARGE SCALE GENOMIC DNA]</scope>
    <source>
        <strain evidence="2 3">2789STDY5834899</strain>
    </source>
</reference>
<dbReference type="Proteomes" id="UP000095576">
    <property type="component" value="Unassembled WGS sequence"/>
</dbReference>
<dbReference type="InterPro" id="IPR043780">
    <property type="entry name" value="DUF5722"/>
</dbReference>
<organism evidence="2 3">
    <name type="scientific">Bacteroides thetaiotaomicron</name>
    <dbReference type="NCBI Taxonomy" id="818"/>
    <lineage>
        <taxon>Bacteria</taxon>
        <taxon>Pseudomonadati</taxon>
        <taxon>Bacteroidota</taxon>
        <taxon>Bacteroidia</taxon>
        <taxon>Bacteroidales</taxon>
        <taxon>Bacteroidaceae</taxon>
        <taxon>Bacteroides</taxon>
    </lineage>
</organism>
<sequence>MILLLLCSSIVTISCHEENEEEVSQPLFSEEDIEYEDSLKSYLRKTYSSSISQVTVTDSSVEIVGKCVGEGNFCLGEITPFLDVVKLDEAPYKVELTSSSFKIVLDRFVAREGIVYDRLLSKWAIFKEETKGDQLVSHAHHVDEIYAFQNLSPVKLTSKKGMGGLTANPYVSDLSSLGICSATINICITHFMHLTPRTGDIEFIYGGKTYYMDEGYLESVLDKALLEATKERNISVAAIILIDPASRCADTGIGNLLQHPNYEGGTYTMPNMTTLESVNCYAAALDFLAQRYCTIDNRYGRIAHWIMHNEVDGGLEWTNMGMKPVTVFSDTYIKSMRMCYNIVRQYDAHAEVFASFSHSWTEISNYKWYTSKEIIDLLNTYSQVEGDFQWALAYHSYPQSLLNPCTWIDPNATYSMNTKFVTFRNLEVLNKWALSKENKYKGSVKRSIWLSEAGVNSLSYSDEDLQKQAAGFAYAWKKINALEGIDGIQWHNWFDHPGDGACLGLRKYLDATYNGEPKPVWSVYQKAGTPEEDEYFEQFLPLIGIPDWNIIENF</sequence>
<feature type="domain" description="DUF5722" evidence="1">
    <location>
        <begin position="156"/>
        <end position="549"/>
    </location>
</feature>
<evidence type="ECO:0000259" key="1">
    <source>
        <dbReference type="Pfam" id="PF18989"/>
    </source>
</evidence>
<proteinExistence type="predicted"/>
<gene>
    <name evidence="2" type="ORF">ERS852511_04419</name>
</gene>
<dbReference type="RefSeq" id="WP_310478457.1">
    <property type="nucleotide sequence ID" value="NZ_JBLGZU010000022.1"/>
</dbReference>
<evidence type="ECO:0000313" key="2">
    <source>
        <dbReference type="EMBL" id="CUQ12488.1"/>
    </source>
</evidence>